<gene>
    <name evidence="1" type="ORF">RAMLITH_00485</name>
</gene>
<comment type="caution">
    <text evidence="1">The sequence shown here is derived from an EMBL/GenBank/DDBJ whole genome shotgun (WGS) entry which is preliminary data.</text>
</comment>
<proteinExistence type="predicted"/>
<dbReference type="PROSITE" id="PS51257">
    <property type="entry name" value="PROKAR_LIPOPROTEIN"/>
    <property type="match status" value="1"/>
</dbReference>
<dbReference type="Proteomes" id="UP000521868">
    <property type="component" value="Unassembled WGS sequence"/>
</dbReference>
<dbReference type="EMBL" id="VTOX01000001">
    <property type="protein sequence ID" value="NKE64281.1"/>
    <property type="molecule type" value="Genomic_DNA"/>
</dbReference>
<sequence>MQQWARGVFAAVSTAFLVACGGGGPAADPPIADGAGASQVAALRQVPQRAARTVDATALMDWAEGVYRDYFPSHEPNQVLGPYVYRAYANGIYLGVADGVVYVMGLLSPGIDRVGTIADFACYVYPENCPVISGVAAKGLLAGATVGVYNLNGDGTRGGLLASAVTAADGRFSVTLPAPPAGPVLVEASGGTYSSAYNGAAIASQTTVSAMLATVSAAGESGISVNPLTDMAASLTRTYLARGDGLAPAVELAENWVAWQYGLRSRPSRIVPVFDVASVTSNPEGVQLALVLAALDTLGSRLSAANPDAIFGALSADFSDAVFDGWTMSGQPVTLNGSALPAGAGSTEFMKAFAVSFSGTSSGLRPAYLDAHFSRGTIVENYQAEIIPVYVAQEVAGYFPARYTSPVPNTTALDTRATGYTCPAGVPMTFTNGVGSCGAYYYCTGGATLITVNGREACSDGSIAVYQSATIAPYTAQSIAPYTAQTIETYQAQTVIAQPAAGTPAIFRASAVHLLTAEELAAMAAADRAAGDAAAARVSSLGLPTPLQLEWMQRINDAVIASVRW</sequence>
<reference evidence="1 2" key="1">
    <citation type="journal article" date="2020" name="Nature">
        <title>Bacterial chemolithoautotrophy via manganese oxidation.</title>
        <authorList>
            <person name="Yu H."/>
            <person name="Leadbetter J.R."/>
        </authorList>
    </citation>
    <scope>NUCLEOTIDE SEQUENCE [LARGE SCALE GENOMIC DNA]</scope>
    <source>
        <strain evidence="1 2">RBP-1</strain>
    </source>
</reference>
<accession>A0A7X6I4G1</accession>
<organism evidence="1 2">
    <name type="scientific">Ramlibacter lithotrophicus</name>
    <dbReference type="NCBI Taxonomy" id="2606681"/>
    <lineage>
        <taxon>Bacteria</taxon>
        <taxon>Pseudomonadati</taxon>
        <taxon>Pseudomonadota</taxon>
        <taxon>Betaproteobacteria</taxon>
        <taxon>Burkholderiales</taxon>
        <taxon>Comamonadaceae</taxon>
        <taxon>Ramlibacter</taxon>
    </lineage>
</organism>
<protein>
    <recommendedName>
        <fullName evidence="3">Lipoprotein</fullName>
    </recommendedName>
</protein>
<dbReference type="RefSeq" id="WP_168105387.1">
    <property type="nucleotide sequence ID" value="NZ_VTOX01000001.1"/>
</dbReference>
<dbReference type="AlphaFoldDB" id="A0A7X6I4G1"/>
<evidence type="ECO:0008006" key="3">
    <source>
        <dbReference type="Google" id="ProtNLM"/>
    </source>
</evidence>
<name>A0A7X6I4G1_9BURK</name>
<evidence type="ECO:0000313" key="1">
    <source>
        <dbReference type="EMBL" id="NKE64281.1"/>
    </source>
</evidence>
<keyword evidence="2" id="KW-1185">Reference proteome</keyword>
<evidence type="ECO:0000313" key="2">
    <source>
        <dbReference type="Proteomes" id="UP000521868"/>
    </source>
</evidence>